<proteinExistence type="predicted"/>
<dbReference type="Pfam" id="PF20236">
    <property type="entry name" value="DUF6593"/>
    <property type="match status" value="1"/>
</dbReference>
<comment type="caution">
    <text evidence="3">The sequence shown here is derived from an EMBL/GenBank/DDBJ whole genome shotgun (WGS) entry which is preliminary data.</text>
</comment>
<organism evidence="3 4">
    <name type="scientific">Coprinopsis cinerea (strain Okayama-7 / 130 / ATCC MYA-4618 / FGSC 9003)</name>
    <name type="common">Inky cap fungus</name>
    <name type="synonym">Hormographiella aspergillata</name>
    <dbReference type="NCBI Taxonomy" id="240176"/>
    <lineage>
        <taxon>Eukaryota</taxon>
        <taxon>Fungi</taxon>
        <taxon>Dikarya</taxon>
        <taxon>Basidiomycota</taxon>
        <taxon>Agaricomycotina</taxon>
        <taxon>Agaricomycetes</taxon>
        <taxon>Agaricomycetidae</taxon>
        <taxon>Agaricales</taxon>
        <taxon>Agaricineae</taxon>
        <taxon>Psathyrellaceae</taxon>
        <taxon>Coprinopsis</taxon>
    </lineage>
</organism>
<dbReference type="GeneID" id="6017697"/>
<feature type="compositionally biased region" description="Gly residues" evidence="1">
    <location>
        <begin position="75"/>
        <end position="88"/>
    </location>
</feature>
<dbReference type="OrthoDB" id="3360976at2759"/>
<dbReference type="HOGENOM" id="CLU_185707_0_0_1"/>
<dbReference type="OMA" id="GWWESEL"/>
<dbReference type="AlphaFoldDB" id="A8PFX3"/>
<feature type="domain" description="DUF6593" evidence="2">
    <location>
        <begin position="3"/>
        <end position="62"/>
    </location>
</feature>
<evidence type="ECO:0000256" key="1">
    <source>
        <dbReference type="SAM" id="MobiDB-lite"/>
    </source>
</evidence>
<evidence type="ECO:0000259" key="2">
    <source>
        <dbReference type="Pfam" id="PF20236"/>
    </source>
</evidence>
<dbReference type="VEuPathDB" id="FungiDB:CC1G_04882"/>
<dbReference type="InterPro" id="IPR046528">
    <property type="entry name" value="DUF6593"/>
</dbReference>
<dbReference type="STRING" id="240176.A8PFX3"/>
<keyword evidence="4" id="KW-1185">Reference proteome</keyword>
<dbReference type="KEGG" id="cci:CC1G_04882"/>
<sequence>MGDRKVELYLNNPSKTLIAKHHLAHYGILQAARPASLEIFGEGEGVVDMILTTFVYMERLRSEKERRARNSDSGGAWGNGGGGGGGGD</sequence>
<dbReference type="EMBL" id="AACS02000002">
    <property type="protein sequence ID" value="EAU80772.2"/>
    <property type="molecule type" value="Genomic_DNA"/>
</dbReference>
<feature type="region of interest" description="Disordered" evidence="1">
    <location>
        <begin position="63"/>
        <end position="88"/>
    </location>
</feature>
<protein>
    <recommendedName>
        <fullName evidence="2">DUF6593 domain-containing protein</fullName>
    </recommendedName>
</protein>
<evidence type="ECO:0000313" key="3">
    <source>
        <dbReference type="EMBL" id="EAU80772.2"/>
    </source>
</evidence>
<gene>
    <name evidence="3" type="ORF">CC1G_04882</name>
</gene>
<dbReference type="InParanoid" id="A8PFX3"/>
<dbReference type="Proteomes" id="UP000001861">
    <property type="component" value="Unassembled WGS sequence"/>
</dbReference>
<name>A8PFX3_COPC7</name>
<accession>A8PFX3</accession>
<dbReference type="RefSeq" id="XP_001841038.2">
    <property type="nucleotide sequence ID" value="XM_001840986.2"/>
</dbReference>
<reference evidence="3 4" key="1">
    <citation type="journal article" date="2010" name="Proc. Natl. Acad. Sci. U.S.A.">
        <title>Insights into evolution of multicellular fungi from the assembled chromosomes of the mushroom Coprinopsis cinerea (Coprinus cinereus).</title>
        <authorList>
            <person name="Stajich J.E."/>
            <person name="Wilke S.K."/>
            <person name="Ahren D."/>
            <person name="Au C.H."/>
            <person name="Birren B.W."/>
            <person name="Borodovsky M."/>
            <person name="Burns C."/>
            <person name="Canback B."/>
            <person name="Casselton L.A."/>
            <person name="Cheng C.K."/>
            <person name="Deng J."/>
            <person name="Dietrich F.S."/>
            <person name="Fargo D.C."/>
            <person name="Farman M.L."/>
            <person name="Gathman A.C."/>
            <person name="Goldberg J."/>
            <person name="Guigo R."/>
            <person name="Hoegger P.J."/>
            <person name="Hooker J.B."/>
            <person name="Huggins A."/>
            <person name="James T.Y."/>
            <person name="Kamada T."/>
            <person name="Kilaru S."/>
            <person name="Kodira C."/>
            <person name="Kues U."/>
            <person name="Kupfer D."/>
            <person name="Kwan H.S."/>
            <person name="Lomsadze A."/>
            <person name="Li W."/>
            <person name="Lilly W.W."/>
            <person name="Ma L.J."/>
            <person name="Mackey A.J."/>
            <person name="Manning G."/>
            <person name="Martin F."/>
            <person name="Muraguchi H."/>
            <person name="Natvig D.O."/>
            <person name="Palmerini H."/>
            <person name="Ramesh M.A."/>
            <person name="Rehmeyer C.J."/>
            <person name="Roe B.A."/>
            <person name="Shenoy N."/>
            <person name="Stanke M."/>
            <person name="Ter-Hovhannisyan V."/>
            <person name="Tunlid A."/>
            <person name="Velagapudi R."/>
            <person name="Vision T.J."/>
            <person name="Zeng Q."/>
            <person name="Zolan M.E."/>
            <person name="Pukkila P.J."/>
        </authorList>
    </citation>
    <scope>NUCLEOTIDE SEQUENCE [LARGE SCALE GENOMIC DNA]</scope>
    <source>
        <strain evidence="4">Okayama-7 / 130 / ATCC MYA-4618 / FGSC 9003</strain>
    </source>
</reference>
<evidence type="ECO:0000313" key="4">
    <source>
        <dbReference type="Proteomes" id="UP000001861"/>
    </source>
</evidence>